<dbReference type="EMBL" id="JH711574">
    <property type="protein sequence ID" value="EIW84959.1"/>
    <property type="molecule type" value="Genomic_DNA"/>
</dbReference>
<dbReference type="AlphaFoldDB" id="A0A5M3N0N9"/>
<organism evidence="8 9">
    <name type="scientific">Coniophora puteana (strain RWD-64-598)</name>
    <name type="common">Brown rot fungus</name>
    <dbReference type="NCBI Taxonomy" id="741705"/>
    <lineage>
        <taxon>Eukaryota</taxon>
        <taxon>Fungi</taxon>
        <taxon>Dikarya</taxon>
        <taxon>Basidiomycota</taxon>
        <taxon>Agaricomycotina</taxon>
        <taxon>Agaricomycetes</taxon>
        <taxon>Agaricomycetidae</taxon>
        <taxon>Boletales</taxon>
        <taxon>Coniophorineae</taxon>
        <taxon>Coniophoraceae</taxon>
        <taxon>Coniophora</taxon>
    </lineage>
</organism>
<feature type="domain" description="Chromatin assembly factor 1 subunit A dimerization" evidence="7">
    <location>
        <begin position="452"/>
        <end position="523"/>
    </location>
</feature>
<dbReference type="RefSeq" id="XP_007764609.1">
    <property type="nucleotide sequence ID" value="XM_007766419.1"/>
</dbReference>
<reference evidence="9" key="1">
    <citation type="journal article" date="2012" name="Science">
        <title>The Paleozoic origin of enzymatic lignin decomposition reconstructed from 31 fungal genomes.</title>
        <authorList>
            <person name="Floudas D."/>
            <person name="Binder M."/>
            <person name="Riley R."/>
            <person name="Barry K."/>
            <person name="Blanchette R.A."/>
            <person name="Henrissat B."/>
            <person name="Martinez A.T."/>
            <person name="Otillar R."/>
            <person name="Spatafora J.W."/>
            <person name="Yadav J.S."/>
            <person name="Aerts A."/>
            <person name="Benoit I."/>
            <person name="Boyd A."/>
            <person name="Carlson A."/>
            <person name="Copeland A."/>
            <person name="Coutinho P.M."/>
            <person name="de Vries R.P."/>
            <person name="Ferreira P."/>
            <person name="Findley K."/>
            <person name="Foster B."/>
            <person name="Gaskell J."/>
            <person name="Glotzer D."/>
            <person name="Gorecki P."/>
            <person name="Heitman J."/>
            <person name="Hesse C."/>
            <person name="Hori C."/>
            <person name="Igarashi K."/>
            <person name="Jurgens J.A."/>
            <person name="Kallen N."/>
            <person name="Kersten P."/>
            <person name="Kohler A."/>
            <person name="Kuees U."/>
            <person name="Kumar T.K.A."/>
            <person name="Kuo A."/>
            <person name="LaButti K."/>
            <person name="Larrondo L.F."/>
            <person name="Lindquist E."/>
            <person name="Ling A."/>
            <person name="Lombard V."/>
            <person name="Lucas S."/>
            <person name="Lundell T."/>
            <person name="Martin R."/>
            <person name="McLaughlin D.J."/>
            <person name="Morgenstern I."/>
            <person name="Morin E."/>
            <person name="Murat C."/>
            <person name="Nagy L.G."/>
            <person name="Nolan M."/>
            <person name="Ohm R.A."/>
            <person name="Patyshakuliyeva A."/>
            <person name="Rokas A."/>
            <person name="Ruiz-Duenas F.J."/>
            <person name="Sabat G."/>
            <person name="Salamov A."/>
            <person name="Samejima M."/>
            <person name="Schmutz J."/>
            <person name="Slot J.C."/>
            <person name="St John F."/>
            <person name="Stenlid J."/>
            <person name="Sun H."/>
            <person name="Sun S."/>
            <person name="Syed K."/>
            <person name="Tsang A."/>
            <person name="Wiebenga A."/>
            <person name="Young D."/>
            <person name="Pisabarro A."/>
            <person name="Eastwood D.C."/>
            <person name="Martin F."/>
            <person name="Cullen D."/>
            <person name="Grigoriev I.V."/>
            <person name="Hibbett D.S."/>
        </authorList>
    </citation>
    <scope>NUCLEOTIDE SEQUENCE [LARGE SCALE GENOMIC DNA]</scope>
    <source>
        <strain evidence="9">RWD-64-598 SS2</strain>
    </source>
</reference>
<feature type="compositionally biased region" description="Low complexity" evidence="6">
    <location>
        <begin position="215"/>
        <end position="225"/>
    </location>
</feature>
<evidence type="ECO:0000256" key="4">
    <source>
        <dbReference type="ARBA" id="ARBA00023242"/>
    </source>
</evidence>
<feature type="compositionally biased region" description="Polar residues" evidence="6">
    <location>
        <begin position="1"/>
        <end position="11"/>
    </location>
</feature>
<evidence type="ECO:0000313" key="9">
    <source>
        <dbReference type="Proteomes" id="UP000053558"/>
    </source>
</evidence>
<protein>
    <recommendedName>
        <fullName evidence="7">Chromatin assembly factor 1 subunit A dimerization domain-containing protein</fullName>
    </recommendedName>
</protein>
<dbReference type="GO" id="GO:0033186">
    <property type="term" value="C:CAF-1 complex"/>
    <property type="evidence" value="ECO:0007669"/>
    <property type="project" value="TreeGrafter"/>
</dbReference>
<keyword evidence="9" id="KW-1185">Reference proteome</keyword>
<keyword evidence="3" id="KW-0234">DNA repair</keyword>
<feature type="region of interest" description="Disordered" evidence="6">
    <location>
        <begin position="200"/>
        <end position="234"/>
    </location>
</feature>
<dbReference type="PANTHER" id="PTHR15272">
    <property type="entry name" value="CHROMATIN ASSEMBLY FACTOR 1 SUBUNIT A CAF-1 SUBUNIT A"/>
    <property type="match status" value="1"/>
</dbReference>
<dbReference type="GO" id="GO:0005634">
    <property type="term" value="C:nucleus"/>
    <property type="evidence" value="ECO:0007669"/>
    <property type="project" value="UniProtKB-SubCell"/>
</dbReference>
<dbReference type="OMA" id="KGPCWES"/>
<dbReference type="GO" id="GO:0006334">
    <property type="term" value="P:nucleosome assembly"/>
    <property type="evidence" value="ECO:0007669"/>
    <property type="project" value="TreeGrafter"/>
</dbReference>
<dbReference type="Proteomes" id="UP000053558">
    <property type="component" value="Unassembled WGS sequence"/>
</dbReference>
<feature type="region of interest" description="Disordered" evidence="6">
    <location>
        <begin position="492"/>
        <end position="575"/>
    </location>
</feature>
<feature type="coiled-coil region" evidence="5">
    <location>
        <begin position="263"/>
        <end position="290"/>
    </location>
</feature>
<dbReference type="GO" id="GO:0006281">
    <property type="term" value="P:DNA repair"/>
    <property type="evidence" value="ECO:0007669"/>
    <property type="project" value="UniProtKB-KW"/>
</dbReference>
<dbReference type="InterPro" id="IPR022043">
    <property type="entry name" value="CAF1A_DD"/>
</dbReference>
<feature type="compositionally biased region" description="Acidic residues" evidence="6">
    <location>
        <begin position="494"/>
        <end position="539"/>
    </location>
</feature>
<dbReference type="GeneID" id="19202637"/>
<proteinExistence type="predicted"/>
<dbReference type="PANTHER" id="PTHR15272:SF0">
    <property type="entry name" value="CHROMATIN ASSEMBLY FACTOR 1 SUBUNIT A"/>
    <property type="match status" value="1"/>
</dbReference>
<comment type="caution">
    <text evidence="8">The sequence shown here is derived from an EMBL/GenBank/DDBJ whole genome shotgun (WGS) entry which is preliminary data.</text>
</comment>
<accession>A0A5M3N0N9</accession>
<dbReference type="Pfam" id="PF12253">
    <property type="entry name" value="CAF1A_dimeriz"/>
    <property type="match status" value="1"/>
</dbReference>
<comment type="subcellular location">
    <subcellularLocation>
        <location evidence="1">Nucleus</location>
    </subcellularLocation>
</comment>
<dbReference type="KEGG" id="cput:CONPUDRAFT_149822"/>
<sequence>MSQGEPSTNKDSGSRPQKEEKRAMVELKNGKVIFRQKPMAFDKSSETMQEIVQFREMLKEHVDNQRLPLTAMPDAHKPLIAKLAHESDKTIAPLVKQIRSELLPAEEGANGQSSAALPPSTVENAVKEILVRSNYGIDGPLGQKLPATICVWRWEVRDEYKDWLPKSALEKAEARHAERVQAKQELASVFDALSQADRDTIMDPKGTSKLSQTVNNPGPSASSNSSDHKTKPDQATQIDGIENEVDAQAKKVDPVKVAKAKEREEQRALKVEKEKKLQAAQEKSRSLMANFFGKTRVSAKQDSPKTSRVSAPSAEAEYYKTFKPFILKKGAELAPVNYFMEQKKRRNTRSGSGQSHAEAIMVDEDPFIQKIGMDNPVGGTSISTYSERERLEHTLRLLDSRRGICTSGNLGSRHGSVRDAMARIAEAEVADDPAQVRTILSLLRDRDYFPAKVLIFQEDNRPGYFGTWTRPTQVVGPRRPFAKDVVARDYGYDSGEEWEAEEPGDADDVMEDGEDDEGDGEEPDSDLDSWLVDDEDVEDPGTPIEARDNSPPLDFPLPLPKRKEHGDHDQPTKKRRMVVPLVPFAKGPCWEPAIGECEYEPFEHYRIQLLNDCPCPIDPFTYISTALEERPPVNSDGNTFVVPTVPNKVGGVVSQANGGANSTSKRVASALTPKTTFPDTYLPILLSKISSLATSNLTFIVESIYQELKENKVKKNAIEAKVREVGEKCKDRRIWIVKGNGQDVVMTA</sequence>
<dbReference type="OrthoDB" id="440676at2759"/>
<evidence type="ECO:0000313" key="8">
    <source>
        <dbReference type="EMBL" id="EIW84959.1"/>
    </source>
</evidence>
<evidence type="ECO:0000259" key="7">
    <source>
        <dbReference type="Pfam" id="PF12253"/>
    </source>
</evidence>
<evidence type="ECO:0000256" key="1">
    <source>
        <dbReference type="ARBA" id="ARBA00004123"/>
    </source>
</evidence>
<keyword evidence="4" id="KW-0539">Nucleus</keyword>
<evidence type="ECO:0000256" key="5">
    <source>
        <dbReference type="SAM" id="Coils"/>
    </source>
</evidence>
<evidence type="ECO:0000256" key="6">
    <source>
        <dbReference type="SAM" id="MobiDB-lite"/>
    </source>
</evidence>
<name>A0A5M3N0N9_CONPW</name>
<gene>
    <name evidence="8" type="ORF">CONPUDRAFT_149822</name>
</gene>
<evidence type="ECO:0000256" key="2">
    <source>
        <dbReference type="ARBA" id="ARBA00022763"/>
    </source>
</evidence>
<evidence type="ECO:0000256" key="3">
    <source>
        <dbReference type="ARBA" id="ARBA00023204"/>
    </source>
</evidence>
<feature type="compositionally biased region" description="Basic and acidic residues" evidence="6">
    <location>
        <begin position="12"/>
        <end position="29"/>
    </location>
</feature>
<feature type="region of interest" description="Disordered" evidence="6">
    <location>
        <begin position="1"/>
        <end position="29"/>
    </location>
</feature>
<keyword evidence="5" id="KW-0175">Coiled coil</keyword>
<keyword evidence="2" id="KW-0227">DNA damage</keyword>